<evidence type="ECO:0000256" key="7">
    <source>
        <dbReference type="ARBA" id="ARBA00022967"/>
    </source>
</evidence>
<keyword evidence="3" id="KW-0762">Sugar transport</keyword>
<dbReference type="CDD" id="cd03215">
    <property type="entry name" value="ABC_Carb_Monos_II"/>
    <property type="match status" value="1"/>
</dbReference>
<proteinExistence type="predicted"/>
<keyword evidence="11" id="KW-1185">Reference proteome</keyword>
<evidence type="ECO:0000256" key="8">
    <source>
        <dbReference type="ARBA" id="ARBA00023136"/>
    </source>
</evidence>
<dbReference type="RefSeq" id="WP_311503977.1">
    <property type="nucleotide sequence ID" value="NZ_JAVRHK010000010.1"/>
</dbReference>
<dbReference type="InterPro" id="IPR027417">
    <property type="entry name" value="P-loop_NTPase"/>
</dbReference>
<feature type="domain" description="ABC transporter" evidence="9">
    <location>
        <begin position="262"/>
        <end position="505"/>
    </location>
</feature>
<keyword evidence="8" id="KW-0472">Membrane</keyword>
<evidence type="ECO:0000313" key="11">
    <source>
        <dbReference type="Proteomes" id="UP001262582"/>
    </source>
</evidence>
<evidence type="ECO:0000313" key="10">
    <source>
        <dbReference type="EMBL" id="MDT0677634.1"/>
    </source>
</evidence>
<evidence type="ECO:0000259" key="9">
    <source>
        <dbReference type="PROSITE" id="PS50893"/>
    </source>
</evidence>
<dbReference type="InterPro" id="IPR017871">
    <property type="entry name" value="ABC_transporter-like_CS"/>
</dbReference>
<dbReference type="EMBL" id="JAVRHK010000010">
    <property type="protein sequence ID" value="MDT0677634.1"/>
    <property type="molecule type" value="Genomic_DNA"/>
</dbReference>
<protein>
    <submittedName>
        <fullName evidence="10">Sugar ABC transporter ATP-binding protein</fullName>
    </submittedName>
</protein>
<dbReference type="Proteomes" id="UP001262582">
    <property type="component" value="Unassembled WGS sequence"/>
</dbReference>
<dbReference type="GO" id="GO:0005524">
    <property type="term" value="F:ATP binding"/>
    <property type="evidence" value="ECO:0007669"/>
    <property type="project" value="UniProtKB-KW"/>
</dbReference>
<keyword evidence="6 10" id="KW-0067">ATP-binding</keyword>
<comment type="caution">
    <text evidence="10">The sequence shown here is derived from an EMBL/GenBank/DDBJ whole genome shotgun (WGS) entry which is preliminary data.</text>
</comment>
<sequence length="505" mass="56058">MESSTVILQANGITKKFAGVTALQNINLDVHRAKVNVVVGENGAGKSTLMKILSGVYPDYEGQLLLEGKPVSFQNPKEAMEKGIAIIHQELNLIPYLSITANIFLGRELKNSLGMLDFKKMNQQASDLLKRLQCNLSPKTRVGKLRVGEQQLVEIAKALLEDAQVLIMDEPTSAITDTEVEVLFRIISSLKKEGVAILYISHKLDELFKIADRYIGLRDGEMVGTIEEVQEVNKPDLIRLMVGRNIENTYRKNSSASSEEILKVKNISLPKDISKSRYLVQGVNFVLHKGEILGIFGLMGAGRTELLEALFGLHPKIIMGEVFMNGEKVKIKSVKKAIEFGLAMVPEDRKKDGLVMNMDIARNVSMACIDKNSNYGLLDFKKERNQAKNYIKDLRIKATSEKQKSKNLSGGNQQKVVLSKWLATKPKVIFLDEPTRGIDVNAKNEIYHLINELAAEGMGIIVVSSELPEIMAISDRILVMSNSKLTGEFQKETATEDNIMKAATA</sequence>
<dbReference type="CDD" id="cd03216">
    <property type="entry name" value="ABC_Carb_Monos_I"/>
    <property type="match status" value="1"/>
</dbReference>
<evidence type="ECO:0000256" key="5">
    <source>
        <dbReference type="ARBA" id="ARBA00022741"/>
    </source>
</evidence>
<evidence type="ECO:0000256" key="2">
    <source>
        <dbReference type="ARBA" id="ARBA00022475"/>
    </source>
</evidence>
<dbReference type="SMART" id="SM00382">
    <property type="entry name" value="AAA"/>
    <property type="match status" value="2"/>
</dbReference>
<dbReference type="PANTHER" id="PTHR43790">
    <property type="entry name" value="CARBOHYDRATE TRANSPORT ATP-BINDING PROTEIN MG119-RELATED"/>
    <property type="match status" value="1"/>
</dbReference>
<organism evidence="10 11">
    <name type="scientific">Autumnicola musiva</name>
    <dbReference type="NCBI Taxonomy" id="3075589"/>
    <lineage>
        <taxon>Bacteria</taxon>
        <taxon>Pseudomonadati</taxon>
        <taxon>Bacteroidota</taxon>
        <taxon>Flavobacteriia</taxon>
        <taxon>Flavobacteriales</taxon>
        <taxon>Flavobacteriaceae</taxon>
        <taxon>Autumnicola</taxon>
    </lineage>
</organism>
<dbReference type="PROSITE" id="PS50893">
    <property type="entry name" value="ABC_TRANSPORTER_2"/>
    <property type="match status" value="2"/>
</dbReference>
<name>A0ABU3D802_9FLAO</name>
<dbReference type="Gene3D" id="3.40.50.300">
    <property type="entry name" value="P-loop containing nucleotide triphosphate hydrolases"/>
    <property type="match status" value="2"/>
</dbReference>
<dbReference type="InterPro" id="IPR050107">
    <property type="entry name" value="ABC_carbohydrate_import_ATPase"/>
</dbReference>
<keyword evidence="5" id="KW-0547">Nucleotide-binding</keyword>
<evidence type="ECO:0000256" key="6">
    <source>
        <dbReference type="ARBA" id="ARBA00022840"/>
    </source>
</evidence>
<keyword evidence="7" id="KW-1278">Translocase</keyword>
<dbReference type="PANTHER" id="PTHR43790:SF3">
    <property type="entry name" value="D-ALLOSE IMPORT ATP-BINDING PROTEIN ALSA-RELATED"/>
    <property type="match status" value="1"/>
</dbReference>
<evidence type="ECO:0000256" key="4">
    <source>
        <dbReference type="ARBA" id="ARBA00022737"/>
    </source>
</evidence>
<keyword evidence="1" id="KW-0813">Transport</keyword>
<dbReference type="InterPro" id="IPR003439">
    <property type="entry name" value="ABC_transporter-like_ATP-bd"/>
</dbReference>
<dbReference type="SUPFAM" id="SSF52540">
    <property type="entry name" value="P-loop containing nucleoside triphosphate hydrolases"/>
    <property type="match status" value="2"/>
</dbReference>
<dbReference type="PROSITE" id="PS00211">
    <property type="entry name" value="ABC_TRANSPORTER_1"/>
    <property type="match status" value="1"/>
</dbReference>
<accession>A0ABU3D802</accession>
<keyword evidence="2" id="KW-1003">Cell membrane</keyword>
<evidence type="ECO:0000256" key="1">
    <source>
        <dbReference type="ARBA" id="ARBA00022448"/>
    </source>
</evidence>
<evidence type="ECO:0000256" key="3">
    <source>
        <dbReference type="ARBA" id="ARBA00022597"/>
    </source>
</evidence>
<feature type="domain" description="ABC transporter" evidence="9">
    <location>
        <begin position="8"/>
        <end position="244"/>
    </location>
</feature>
<dbReference type="InterPro" id="IPR003593">
    <property type="entry name" value="AAA+_ATPase"/>
</dbReference>
<reference evidence="10 11" key="1">
    <citation type="submission" date="2023-09" db="EMBL/GenBank/DDBJ databases">
        <authorList>
            <person name="Rey-Velasco X."/>
        </authorList>
    </citation>
    <scope>NUCLEOTIDE SEQUENCE [LARGE SCALE GENOMIC DNA]</scope>
    <source>
        <strain evidence="10 11">F117</strain>
    </source>
</reference>
<gene>
    <name evidence="10" type="primary">gguA</name>
    <name evidence="10" type="ORF">RM539_13685</name>
</gene>
<dbReference type="Pfam" id="PF00005">
    <property type="entry name" value="ABC_tran"/>
    <property type="match status" value="2"/>
</dbReference>
<keyword evidence="4" id="KW-0677">Repeat</keyword>